<organism evidence="15 16">
    <name type="scientific">Geotrichum candidum</name>
    <name type="common">Oospora lactis</name>
    <name type="synonym">Dipodascus geotrichum</name>
    <dbReference type="NCBI Taxonomy" id="1173061"/>
    <lineage>
        <taxon>Eukaryota</taxon>
        <taxon>Fungi</taxon>
        <taxon>Dikarya</taxon>
        <taxon>Ascomycota</taxon>
        <taxon>Saccharomycotina</taxon>
        <taxon>Dipodascomycetes</taxon>
        <taxon>Dipodascales</taxon>
        <taxon>Dipodascaceae</taxon>
        <taxon>Geotrichum</taxon>
    </lineage>
</organism>
<dbReference type="InterPro" id="IPR002495">
    <property type="entry name" value="Glyco_trans_8"/>
</dbReference>
<comment type="catalytic activity">
    <reaction evidence="12">
        <text>L-tyrosyl-[glycogenin] + UDP-alpha-D-glucose = alpha-D-glucosyl-L-tyrosyl-[glycogenin] + UDP + H(+)</text>
        <dbReference type="Rhea" id="RHEA:23360"/>
        <dbReference type="Rhea" id="RHEA-COMP:14604"/>
        <dbReference type="Rhea" id="RHEA-COMP:14605"/>
        <dbReference type="ChEBI" id="CHEBI:15378"/>
        <dbReference type="ChEBI" id="CHEBI:46858"/>
        <dbReference type="ChEBI" id="CHEBI:58223"/>
        <dbReference type="ChEBI" id="CHEBI:58885"/>
        <dbReference type="ChEBI" id="CHEBI:140573"/>
        <dbReference type="EC" id="2.4.1.186"/>
    </reaction>
</comment>
<name>A0A9P5KTM6_GEOCN</name>
<evidence type="ECO:0000256" key="5">
    <source>
        <dbReference type="ARBA" id="ARBA00022723"/>
    </source>
</evidence>
<reference evidence="15" key="2">
    <citation type="submission" date="2020-01" db="EMBL/GenBank/DDBJ databases">
        <authorList>
            <person name="Perkins V."/>
            <person name="Lessard M.-H."/>
            <person name="Dugat-Bony E."/>
            <person name="Frenette M."/>
            <person name="Labrie S."/>
        </authorList>
    </citation>
    <scope>NUCLEOTIDE SEQUENCE</scope>
    <source>
        <strain evidence="15">LMA-70</strain>
    </source>
</reference>
<protein>
    <recommendedName>
        <fullName evidence="10">glycogenin glucosyltransferase</fullName>
        <ecNumber evidence="10">2.4.1.186</ecNumber>
    </recommendedName>
</protein>
<feature type="compositionally biased region" description="Acidic residues" evidence="14">
    <location>
        <begin position="391"/>
        <end position="407"/>
    </location>
</feature>
<evidence type="ECO:0000256" key="11">
    <source>
        <dbReference type="ARBA" id="ARBA00050886"/>
    </source>
</evidence>
<feature type="region of interest" description="Disordered" evidence="14">
    <location>
        <begin position="329"/>
        <end position="368"/>
    </location>
</feature>
<dbReference type="GO" id="GO:0005978">
    <property type="term" value="P:glycogen biosynthetic process"/>
    <property type="evidence" value="ECO:0007669"/>
    <property type="project" value="UniProtKB-KW"/>
</dbReference>
<keyword evidence="4" id="KW-0808">Transferase</keyword>
<dbReference type="AlphaFoldDB" id="A0A9P5KTM6"/>
<evidence type="ECO:0000256" key="3">
    <source>
        <dbReference type="ARBA" id="ARBA00022490"/>
    </source>
</evidence>
<dbReference type="GO" id="GO:0008466">
    <property type="term" value="F:glycogenin glucosyltransferase activity"/>
    <property type="evidence" value="ECO:0007669"/>
    <property type="project" value="UniProtKB-EC"/>
</dbReference>
<sequence>MPEAYFTLLYNDVYLPGALVLAQALRSYGTTRELAVLVGSQVSDYAISRLHQVFDHVVPTETISNSAADAPQFKLLGRPELERSYTKVHVWRQTQFSRIVFLDADTLPLRNLDGLFSEDEYPLDSSTPIAASPDIGWPDIFNSGVFVTLPSVAIYDTLVGRAKAGLSFDGGDQGLLNEYFEGRWKRLPFTYNVTPSASYQYTPAYQHFKESVNVVHFIGADKPWSHAFTGPWESSSEFEQKWWAIYNQNYTSDLTLKSEPVVETPQPMYENLDSIPAIIEEPTPEPVYYPPATIEEDIHRWDATRYQPPPDSKPEAANLVIGHYQNAWDTHQPSQPQYPSEHHTASEPKQETPEEYHPPAPTFHVNPEPVKPIFPWEFVPNPVPTERVFPEEESYQEEQPVEDDVPDQQEKPQEQPQEQPQEKLQEPFDFTQTQKALDSLVHPEPTSKSTATRVFRDYSMPPDNHSFGGIGTKNVWDVDPSIQSYVSRIGYHFGLKSRNDDDDDYDEEEDEEKEEEEKEEEEAEKFIEEASRKNTPPEEVNDEAFIEESIADAESEVKANVVVHAKIHSENSAGIIMKKRVTDKNKQKKLEAINFEFDSVYSPSPATSALPSPNASGRMLLPVTPRTGLSDAESVETSPVGKEKEVRSSLEADDSSDDDPWDPQAKLAELAQLASLIEAKKAEFEAKYQKKFGKRSGASSTTSTP</sequence>
<evidence type="ECO:0000256" key="4">
    <source>
        <dbReference type="ARBA" id="ARBA00022679"/>
    </source>
</evidence>
<comment type="similarity">
    <text evidence="9">Belongs to the glycosyltransferase 8 family. Glycogenin subfamily.</text>
</comment>
<evidence type="ECO:0000256" key="12">
    <source>
        <dbReference type="ARBA" id="ARBA00052293"/>
    </source>
</evidence>
<feature type="region of interest" description="Disordered" evidence="14">
    <location>
        <begin position="494"/>
        <end position="543"/>
    </location>
</feature>
<evidence type="ECO:0000256" key="1">
    <source>
        <dbReference type="ARBA" id="ARBA00001936"/>
    </source>
</evidence>
<dbReference type="Pfam" id="PF01501">
    <property type="entry name" value="Glyco_transf_8"/>
    <property type="match status" value="1"/>
</dbReference>
<evidence type="ECO:0000313" key="15">
    <source>
        <dbReference type="EMBL" id="KAF5098584.1"/>
    </source>
</evidence>
<dbReference type="EC" id="2.4.1.186" evidence="10"/>
<comment type="cofactor">
    <cofactor evidence="1">
        <name>Mn(2+)</name>
        <dbReference type="ChEBI" id="CHEBI:29035"/>
    </cofactor>
</comment>
<feature type="region of interest" description="Disordered" evidence="14">
    <location>
        <begin position="601"/>
        <end position="665"/>
    </location>
</feature>
<evidence type="ECO:0000256" key="13">
    <source>
        <dbReference type="ARBA" id="ARBA00057883"/>
    </source>
</evidence>
<dbReference type="SUPFAM" id="SSF53448">
    <property type="entry name" value="Nucleotide-diphospho-sugar transferases"/>
    <property type="match status" value="1"/>
</dbReference>
<gene>
    <name evidence="15" type="ORF">DV451_003318</name>
</gene>
<evidence type="ECO:0000256" key="10">
    <source>
        <dbReference type="ARBA" id="ARBA00038934"/>
    </source>
</evidence>
<feature type="compositionally biased region" description="Acidic residues" evidence="14">
    <location>
        <begin position="651"/>
        <end position="661"/>
    </location>
</feature>
<comment type="caution">
    <text evidence="15">The sequence shown here is derived from an EMBL/GenBank/DDBJ whole genome shotgun (WGS) entry which is preliminary data.</text>
</comment>
<evidence type="ECO:0000313" key="16">
    <source>
        <dbReference type="Proteomes" id="UP000750522"/>
    </source>
</evidence>
<feature type="compositionally biased region" description="Basic and acidic residues" evidence="14">
    <location>
        <begin position="641"/>
        <end position="650"/>
    </location>
</feature>
<evidence type="ECO:0000256" key="9">
    <source>
        <dbReference type="ARBA" id="ARBA00038162"/>
    </source>
</evidence>
<reference evidence="15" key="1">
    <citation type="journal article" date="2020" name="Front. Microbiol.">
        <title>Phenotypic and Genetic Characterization of the Cheese Ripening Yeast Geotrichum candidum.</title>
        <authorList>
            <person name="Perkins V."/>
            <person name="Vignola S."/>
            <person name="Lessard M.H."/>
            <person name="Plante P.L."/>
            <person name="Corbeil J."/>
            <person name="Dugat-Bony E."/>
            <person name="Frenette M."/>
            <person name="Labrie S."/>
        </authorList>
    </citation>
    <scope>NUCLEOTIDE SEQUENCE</scope>
    <source>
        <strain evidence="15">LMA-70</strain>
    </source>
</reference>
<dbReference type="GO" id="GO:0046872">
    <property type="term" value="F:metal ion binding"/>
    <property type="evidence" value="ECO:0007669"/>
    <property type="project" value="UniProtKB-KW"/>
</dbReference>
<comment type="subcellular location">
    <subcellularLocation>
        <location evidence="2">Cytoplasm</location>
    </subcellularLocation>
</comment>
<dbReference type="Gene3D" id="3.90.550.10">
    <property type="entry name" value="Spore Coat Polysaccharide Biosynthesis Protein SpsA, Chain A"/>
    <property type="match status" value="1"/>
</dbReference>
<feature type="compositionally biased region" description="Polar residues" evidence="14">
    <location>
        <begin position="329"/>
        <end position="338"/>
    </location>
</feature>
<evidence type="ECO:0000256" key="8">
    <source>
        <dbReference type="ARBA" id="ARBA00023211"/>
    </source>
</evidence>
<comment type="function">
    <text evidence="13">Self-glucosylating initiator of glycogen synthesis. It catalyzes the formation of a short alpha (1,4)-glucosyl chain covalently attached via a glucose 1-O-tyrosyl linkage to internal tyrosine residues and these chains act as primers for the elongation reaction catalyzed by glycogen synthase.</text>
</comment>
<dbReference type="EMBL" id="QQZK01000071">
    <property type="protein sequence ID" value="KAF5098584.1"/>
    <property type="molecule type" value="Genomic_DNA"/>
</dbReference>
<evidence type="ECO:0000256" key="6">
    <source>
        <dbReference type="ARBA" id="ARBA00023056"/>
    </source>
</evidence>
<dbReference type="FunFam" id="3.90.550.10:FF:000092">
    <property type="entry name" value="Glycogenin 2"/>
    <property type="match status" value="1"/>
</dbReference>
<keyword evidence="6" id="KW-0320">Glycogen biosynthesis</keyword>
<dbReference type="Proteomes" id="UP000750522">
    <property type="component" value="Unassembled WGS sequence"/>
</dbReference>
<feature type="compositionally biased region" description="Basic and acidic residues" evidence="14">
    <location>
        <begin position="340"/>
        <end position="357"/>
    </location>
</feature>
<dbReference type="CDD" id="cd02537">
    <property type="entry name" value="GT8_Glycogenin"/>
    <property type="match status" value="1"/>
</dbReference>
<feature type="compositionally biased region" description="Acidic residues" evidence="14">
    <location>
        <begin position="500"/>
        <end position="523"/>
    </location>
</feature>
<keyword evidence="7" id="KW-0325">Glycoprotein</keyword>
<dbReference type="PANTHER" id="PTHR11183">
    <property type="entry name" value="GLYCOGENIN SUBFAMILY MEMBER"/>
    <property type="match status" value="1"/>
</dbReference>
<keyword evidence="3" id="KW-0963">Cytoplasm</keyword>
<comment type="catalytic activity">
    <reaction evidence="11">
        <text>[1,4-alpha-D-glucosyl](n)-L-tyrosyl-[glycogenin] + UDP-alpha-D-glucose = [1,4-alpha-D-glucosyl](n+1)-L-tyrosyl-[glycogenin] + UDP + H(+)</text>
        <dbReference type="Rhea" id="RHEA:56560"/>
        <dbReference type="Rhea" id="RHEA-COMP:14606"/>
        <dbReference type="Rhea" id="RHEA-COMP:14607"/>
        <dbReference type="ChEBI" id="CHEBI:15378"/>
        <dbReference type="ChEBI" id="CHEBI:58223"/>
        <dbReference type="ChEBI" id="CHEBI:58885"/>
        <dbReference type="ChEBI" id="CHEBI:140574"/>
        <dbReference type="EC" id="2.4.1.186"/>
    </reaction>
</comment>
<accession>A0A9P5KTM6</accession>
<dbReference type="GO" id="GO:0005737">
    <property type="term" value="C:cytoplasm"/>
    <property type="evidence" value="ECO:0007669"/>
    <property type="project" value="UniProtKB-SubCell"/>
</dbReference>
<dbReference type="InterPro" id="IPR029044">
    <property type="entry name" value="Nucleotide-diphossugar_trans"/>
</dbReference>
<keyword evidence="5" id="KW-0479">Metal-binding</keyword>
<dbReference type="InterPro" id="IPR050587">
    <property type="entry name" value="GNT1/Glycosyltrans_8"/>
</dbReference>
<evidence type="ECO:0000256" key="7">
    <source>
        <dbReference type="ARBA" id="ARBA00023180"/>
    </source>
</evidence>
<feature type="region of interest" description="Disordered" evidence="14">
    <location>
        <begin position="389"/>
        <end position="462"/>
    </location>
</feature>
<feature type="compositionally biased region" description="Low complexity" evidence="14">
    <location>
        <begin position="602"/>
        <end position="616"/>
    </location>
</feature>
<evidence type="ECO:0000256" key="2">
    <source>
        <dbReference type="ARBA" id="ARBA00004496"/>
    </source>
</evidence>
<proteinExistence type="inferred from homology"/>
<keyword evidence="8" id="KW-0464">Manganese</keyword>
<feature type="compositionally biased region" description="Basic and acidic residues" evidence="14">
    <location>
        <begin position="524"/>
        <end position="536"/>
    </location>
</feature>
<evidence type="ECO:0000256" key="14">
    <source>
        <dbReference type="SAM" id="MobiDB-lite"/>
    </source>
</evidence>